<sequence length="255" mass="28630">MSYLLKCVLRFFRIGSYEDILVSERTLDSNADLRELKLRGNKIEALERASFQGLKDLYSLTLKGNAIAHISDDAFYQTTKLKILNLDDNRITSLGWVVRPPNKFALQMLIHIYLEGNQLTDLPEQPLTNIYNYHIFLLDKNPWRCSEKWTSLQRLNPEEFGAIKCSQLQTVTSPSPKSTKSGNSTVVGSPSSPAKDSSLSKTTATGIIVCVILLAVFGICGVIVFVVWHRKKMQRSEDTASRPVSDVAVRYAALM</sequence>
<dbReference type="Proteomes" id="UP000762676">
    <property type="component" value="Unassembled WGS sequence"/>
</dbReference>
<evidence type="ECO:0000256" key="1">
    <source>
        <dbReference type="ARBA" id="ARBA00022614"/>
    </source>
</evidence>
<feature type="compositionally biased region" description="Low complexity" evidence="3">
    <location>
        <begin position="189"/>
        <end position="199"/>
    </location>
</feature>
<reference evidence="5 6" key="1">
    <citation type="journal article" date="2021" name="Elife">
        <title>Chloroplast acquisition without the gene transfer in kleptoplastic sea slugs, Plakobranchus ocellatus.</title>
        <authorList>
            <person name="Maeda T."/>
            <person name="Takahashi S."/>
            <person name="Yoshida T."/>
            <person name="Shimamura S."/>
            <person name="Takaki Y."/>
            <person name="Nagai Y."/>
            <person name="Toyoda A."/>
            <person name="Suzuki Y."/>
            <person name="Arimoto A."/>
            <person name="Ishii H."/>
            <person name="Satoh N."/>
            <person name="Nishiyama T."/>
            <person name="Hasebe M."/>
            <person name="Maruyama T."/>
            <person name="Minagawa J."/>
            <person name="Obokata J."/>
            <person name="Shigenobu S."/>
        </authorList>
    </citation>
    <scope>NUCLEOTIDE SEQUENCE [LARGE SCALE GENOMIC DNA]</scope>
</reference>
<keyword evidence="1" id="KW-0433">Leucine-rich repeat</keyword>
<dbReference type="InterPro" id="IPR032675">
    <property type="entry name" value="LRR_dom_sf"/>
</dbReference>
<keyword evidence="2" id="KW-0677">Repeat</keyword>
<keyword evidence="6" id="KW-1185">Reference proteome</keyword>
<dbReference type="SMART" id="SM00369">
    <property type="entry name" value="LRR_TYP"/>
    <property type="match status" value="4"/>
</dbReference>
<evidence type="ECO:0000313" key="5">
    <source>
        <dbReference type="EMBL" id="GFR58047.1"/>
    </source>
</evidence>
<dbReference type="Gene3D" id="3.80.10.10">
    <property type="entry name" value="Ribonuclease Inhibitor"/>
    <property type="match status" value="1"/>
</dbReference>
<evidence type="ECO:0000256" key="3">
    <source>
        <dbReference type="SAM" id="MobiDB-lite"/>
    </source>
</evidence>
<proteinExistence type="predicted"/>
<evidence type="ECO:0000256" key="4">
    <source>
        <dbReference type="SAM" id="Phobius"/>
    </source>
</evidence>
<gene>
    <name evidence="5" type="ORF">ElyMa_001759000</name>
</gene>
<protein>
    <submittedName>
        <fullName evidence="5">SLIT and NTRK-like protein 6</fullName>
    </submittedName>
</protein>
<evidence type="ECO:0000256" key="2">
    <source>
        <dbReference type="ARBA" id="ARBA00022737"/>
    </source>
</evidence>
<dbReference type="EMBL" id="BMAT01003583">
    <property type="protein sequence ID" value="GFR58047.1"/>
    <property type="molecule type" value="Genomic_DNA"/>
</dbReference>
<dbReference type="InterPro" id="IPR001611">
    <property type="entry name" value="Leu-rich_rpt"/>
</dbReference>
<keyword evidence="4" id="KW-1133">Transmembrane helix</keyword>
<accession>A0AAV4EAQ4</accession>
<feature type="region of interest" description="Disordered" evidence="3">
    <location>
        <begin position="171"/>
        <end position="199"/>
    </location>
</feature>
<dbReference type="Pfam" id="PF13855">
    <property type="entry name" value="LRR_8"/>
    <property type="match status" value="1"/>
</dbReference>
<dbReference type="PANTHER" id="PTHR24366">
    <property type="entry name" value="IG(IMMUNOGLOBULIN) AND LRR(LEUCINE RICH REPEAT) DOMAINS"/>
    <property type="match status" value="1"/>
</dbReference>
<name>A0AAV4EAQ4_9GAST</name>
<keyword evidence="4" id="KW-0472">Membrane</keyword>
<dbReference type="AlphaFoldDB" id="A0AAV4EAQ4"/>
<evidence type="ECO:0000313" key="6">
    <source>
        <dbReference type="Proteomes" id="UP000762676"/>
    </source>
</evidence>
<organism evidence="5 6">
    <name type="scientific">Elysia marginata</name>
    <dbReference type="NCBI Taxonomy" id="1093978"/>
    <lineage>
        <taxon>Eukaryota</taxon>
        <taxon>Metazoa</taxon>
        <taxon>Spiralia</taxon>
        <taxon>Lophotrochozoa</taxon>
        <taxon>Mollusca</taxon>
        <taxon>Gastropoda</taxon>
        <taxon>Heterobranchia</taxon>
        <taxon>Euthyneura</taxon>
        <taxon>Panpulmonata</taxon>
        <taxon>Sacoglossa</taxon>
        <taxon>Placobranchoidea</taxon>
        <taxon>Plakobranchidae</taxon>
        <taxon>Elysia</taxon>
    </lineage>
</organism>
<dbReference type="PROSITE" id="PS51450">
    <property type="entry name" value="LRR"/>
    <property type="match status" value="1"/>
</dbReference>
<comment type="caution">
    <text evidence="5">The sequence shown here is derived from an EMBL/GenBank/DDBJ whole genome shotgun (WGS) entry which is preliminary data.</text>
</comment>
<feature type="transmembrane region" description="Helical" evidence="4">
    <location>
        <begin position="206"/>
        <end position="228"/>
    </location>
</feature>
<keyword evidence="4" id="KW-0812">Transmembrane</keyword>
<feature type="compositionally biased region" description="Low complexity" evidence="3">
    <location>
        <begin position="172"/>
        <end position="181"/>
    </location>
</feature>
<dbReference type="InterPro" id="IPR003591">
    <property type="entry name" value="Leu-rich_rpt_typical-subtyp"/>
</dbReference>
<dbReference type="SUPFAM" id="SSF52058">
    <property type="entry name" value="L domain-like"/>
    <property type="match status" value="1"/>
</dbReference>
<dbReference type="PANTHER" id="PTHR24366:SF171">
    <property type="entry name" value="LEUCINE RICH REPEAT NEURONAL 4"/>
    <property type="match status" value="1"/>
</dbReference>